<reference evidence="2 3" key="1">
    <citation type="journal article" date="2017" name="Genome Announc.">
        <title>Draft Genome Sequence of a Sporulating and Motile Strain of Lachnotalea glycerini Isolated from Water in Quebec City, Canada.</title>
        <authorList>
            <person name="Maheux A.F."/>
            <person name="Boudreau D.K."/>
            <person name="Berube E."/>
            <person name="Boissinot M."/>
            <person name="Raymond F."/>
            <person name="Brodeur S."/>
            <person name="Corbeil J."/>
            <person name="Isabel S."/>
            <person name="Omar R.F."/>
            <person name="Bergeron M.G."/>
        </authorList>
    </citation>
    <scope>NUCLEOTIDE SEQUENCE [LARGE SCALE GENOMIC DNA]</scope>
    <source>
        <strain evidence="2 3">CCRI-19302</strain>
    </source>
</reference>
<dbReference type="EMBL" id="QICS01000002">
    <property type="protein sequence ID" value="PXV93558.1"/>
    <property type="molecule type" value="Genomic_DNA"/>
</dbReference>
<proteinExistence type="predicted"/>
<comment type="caution">
    <text evidence="2">The sequence shown here is derived from an EMBL/GenBank/DDBJ whole genome shotgun (WGS) entry which is preliminary data.</text>
</comment>
<gene>
    <name evidence="1" type="ORF">C8E03_102327</name>
    <name evidence="2" type="ORF">CG710_003550</name>
</gene>
<evidence type="ECO:0000313" key="3">
    <source>
        <dbReference type="Proteomes" id="UP000216411"/>
    </source>
</evidence>
<accession>A0A255I8C5</accession>
<dbReference type="RefSeq" id="WP_094379600.1">
    <property type="nucleotide sequence ID" value="NZ_NOKA02000003.1"/>
</dbReference>
<reference evidence="1 4" key="2">
    <citation type="submission" date="2018-05" db="EMBL/GenBank/DDBJ databases">
        <title>Genomic Encyclopedia of Type Strains, Phase IV (KMG-IV): sequencing the most valuable type-strain genomes for metagenomic binning, comparative biology and taxonomic classification.</title>
        <authorList>
            <person name="Goeker M."/>
        </authorList>
    </citation>
    <scope>NUCLEOTIDE SEQUENCE [LARGE SCALE GENOMIC DNA]</scope>
    <source>
        <strain evidence="1 4">DSM 28816</strain>
    </source>
</reference>
<sequence length="60" mass="7113">MNLINQQLFDTISEKYSCNELSSLPKWAKDEKLYNCEPPTKKSLKIIELFKIKHKINNED</sequence>
<evidence type="ECO:0000313" key="4">
    <source>
        <dbReference type="Proteomes" id="UP000247523"/>
    </source>
</evidence>
<name>A0A255I8C5_9FIRM</name>
<dbReference type="Proteomes" id="UP000247523">
    <property type="component" value="Unassembled WGS sequence"/>
</dbReference>
<reference evidence="2" key="3">
    <citation type="submission" date="2018-07" db="EMBL/GenBank/DDBJ databases">
        <authorList>
            <person name="Quirk P.G."/>
            <person name="Krulwich T.A."/>
        </authorList>
    </citation>
    <scope>NUCLEOTIDE SEQUENCE</scope>
    <source>
        <strain evidence="2">CCRI-19302</strain>
    </source>
</reference>
<evidence type="ECO:0000313" key="1">
    <source>
        <dbReference type="EMBL" id="PXV93558.1"/>
    </source>
</evidence>
<dbReference type="Proteomes" id="UP000216411">
    <property type="component" value="Unassembled WGS sequence"/>
</dbReference>
<keyword evidence="3" id="KW-1185">Reference proteome</keyword>
<dbReference type="AlphaFoldDB" id="A0A255I8C5"/>
<evidence type="ECO:0000313" key="2">
    <source>
        <dbReference type="EMBL" id="RDY32517.1"/>
    </source>
</evidence>
<protein>
    <submittedName>
        <fullName evidence="2">Uncharacterized protein</fullName>
    </submittedName>
</protein>
<organism evidence="2 3">
    <name type="scientific">Lachnotalea glycerini</name>
    <dbReference type="NCBI Taxonomy" id="1763509"/>
    <lineage>
        <taxon>Bacteria</taxon>
        <taxon>Bacillati</taxon>
        <taxon>Bacillota</taxon>
        <taxon>Clostridia</taxon>
        <taxon>Lachnospirales</taxon>
        <taxon>Lachnospiraceae</taxon>
        <taxon>Lachnotalea</taxon>
    </lineage>
</organism>
<dbReference type="EMBL" id="NOKA02000003">
    <property type="protein sequence ID" value="RDY32517.1"/>
    <property type="molecule type" value="Genomic_DNA"/>
</dbReference>